<evidence type="ECO:0000256" key="2">
    <source>
        <dbReference type="SAM" id="SignalP"/>
    </source>
</evidence>
<dbReference type="AlphaFoldDB" id="A0A0K2U062"/>
<feature type="compositionally biased region" description="Polar residues" evidence="1">
    <location>
        <begin position="423"/>
        <end position="438"/>
    </location>
</feature>
<reference evidence="3" key="1">
    <citation type="submission" date="2014-05" db="EMBL/GenBank/DDBJ databases">
        <authorList>
            <person name="Chronopoulou M."/>
        </authorList>
    </citation>
    <scope>NUCLEOTIDE SEQUENCE</scope>
    <source>
        <tissue evidence="3">Whole organism</tissue>
    </source>
</reference>
<feature type="non-terminal residue" evidence="3">
    <location>
        <position position="554"/>
    </location>
</feature>
<proteinExistence type="predicted"/>
<evidence type="ECO:0000256" key="1">
    <source>
        <dbReference type="SAM" id="MobiDB-lite"/>
    </source>
</evidence>
<feature type="region of interest" description="Disordered" evidence="1">
    <location>
        <begin position="16"/>
        <end position="37"/>
    </location>
</feature>
<feature type="region of interest" description="Disordered" evidence="1">
    <location>
        <begin position="204"/>
        <end position="224"/>
    </location>
</feature>
<feature type="region of interest" description="Disordered" evidence="1">
    <location>
        <begin position="402"/>
        <end position="444"/>
    </location>
</feature>
<evidence type="ECO:0000313" key="3">
    <source>
        <dbReference type="EMBL" id="CDW31470.1"/>
    </source>
</evidence>
<sequence>MEVFILISMAMALGSSSTSSSSLQTSSTESTKGLSSGSFRKSHALLSFFPVLCKNSMSLNHRGDCIKTKSIKVKRKNGNIKVNKNLLKHILNKRRKKKPLLESNPFLELQEDSNSSLTIKDLSIETNMSSPFLTESHKNRVPLINPAQSSSVNESAISHHYESHNSSTNLIQEIENNINKDILVDIIKSTNLIANILQSKIETDEKSAPNYKEPPPSLEDSPNSTHLTEVDIETLSSLNTLSHNSVNVSESLVTTWEEESIYNETSHISSRDTVMAKNETNELNTTGLINLTIFEEAEETTSEIFSFVTEENLSSILDLNESNSQRESITESPLLMVVYPTVLRTNVDYSKYYQPLEGVTWPPLMEDNLSTPFTTPSPITTTQDYQNYWTIIPSILNENVSSDINSEDSDTNSNSSHTKDLSTTESRSIGPKNATNKETILGSRDDEIKIQNENGENIEERRDLVEKDVLNASIIEEDSQILDELLPVRYGGKYPFFHKLFLYNPMYTYPDSSLLNDALSKKVAEPESNYDQSLYQEVSRPRMNSRLSLFNKAD</sequence>
<name>A0A0K2U062_LEPSM</name>
<keyword evidence="2" id="KW-0732">Signal</keyword>
<protein>
    <submittedName>
        <fullName evidence="3">Uncharacterized protein</fullName>
    </submittedName>
</protein>
<accession>A0A0K2U062</accession>
<dbReference type="EMBL" id="HACA01014109">
    <property type="protein sequence ID" value="CDW31470.1"/>
    <property type="molecule type" value="Transcribed_RNA"/>
</dbReference>
<feature type="chain" id="PRO_5005488243" evidence="2">
    <location>
        <begin position="21"/>
        <end position="554"/>
    </location>
</feature>
<organism evidence="3">
    <name type="scientific">Lepeophtheirus salmonis</name>
    <name type="common">Salmon louse</name>
    <name type="synonym">Caligus salmonis</name>
    <dbReference type="NCBI Taxonomy" id="72036"/>
    <lineage>
        <taxon>Eukaryota</taxon>
        <taxon>Metazoa</taxon>
        <taxon>Ecdysozoa</taxon>
        <taxon>Arthropoda</taxon>
        <taxon>Crustacea</taxon>
        <taxon>Multicrustacea</taxon>
        <taxon>Hexanauplia</taxon>
        <taxon>Copepoda</taxon>
        <taxon>Siphonostomatoida</taxon>
        <taxon>Caligidae</taxon>
        <taxon>Lepeophtheirus</taxon>
    </lineage>
</organism>
<feature type="compositionally biased region" description="Low complexity" evidence="1">
    <location>
        <begin position="16"/>
        <end position="31"/>
    </location>
</feature>
<feature type="signal peptide" evidence="2">
    <location>
        <begin position="1"/>
        <end position="20"/>
    </location>
</feature>